<dbReference type="PANTHER" id="PTHR42709:SF6">
    <property type="entry name" value="UNDECAPRENYL PHOSPHATE TRANSPORTER A"/>
    <property type="match status" value="1"/>
</dbReference>
<feature type="transmembrane region" description="Helical" evidence="7">
    <location>
        <begin position="177"/>
        <end position="196"/>
    </location>
</feature>
<comment type="caution">
    <text evidence="9">The sequence shown here is derived from an EMBL/GenBank/DDBJ whole genome shotgun (WGS) entry which is preliminary data.</text>
</comment>
<evidence type="ECO:0000256" key="7">
    <source>
        <dbReference type="SAM" id="Phobius"/>
    </source>
</evidence>
<dbReference type="GO" id="GO:0005886">
    <property type="term" value="C:plasma membrane"/>
    <property type="evidence" value="ECO:0007669"/>
    <property type="project" value="UniProtKB-SubCell"/>
</dbReference>
<keyword evidence="10" id="KW-1185">Reference proteome</keyword>
<comment type="similarity">
    <text evidence="2">Belongs to the DedA family.</text>
</comment>
<evidence type="ECO:0000313" key="10">
    <source>
        <dbReference type="Proteomes" id="UP000295008"/>
    </source>
</evidence>
<evidence type="ECO:0000256" key="5">
    <source>
        <dbReference type="ARBA" id="ARBA00022989"/>
    </source>
</evidence>
<gene>
    <name evidence="9" type="ORF">EDC14_1006134</name>
</gene>
<dbReference type="AlphaFoldDB" id="A0A4R1S022"/>
<dbReference type="Proteomes" id="UP000295008">
    <property type="component" value="Unassembled WGS sequence"/>
</dbReference>
<feature type="transmembrane region" description="Helical" evidence="7">
    <location>
        <begin position="17"/>
        <end position="35"/>
    </location>
</feature>
<comment type="subcellular location">
    <subcellularLocation>
        <location evidence="1">Cell membrane</location>
        <topology evidence="1">Multi-pass membrane protein</topology>
    </subcellularLocation>
</comment>
<proteinExistence type="inferred from homology"/>
<protein>
    <submittedName>
        <fullName evidence="9">Membrane protein DedA with SNARE-associated domain</fullName>
    </submittedName>
</protein>
<dbReference type="OrthoDB" id="9813426at2"/>
<feature type="transmembrane region" description="Helical" evidence="7">
    <location>
        <begin position="109"/>
        <end position="131"/>
    </location>
</feature>
<dbReference type="InterPro" id="IPR032816">
    <property type="entry name" value="VTT_dom"/>
</dbReference>
<keyword evidence="3" id="KW-1003">Cell membrane</keyword>
<dbReference type="EMBL" id="SLUN01000006">
    <property type="protein sequence ID" value="TCL72421.1"/>
    <property type="molecule type" value="Genomic_DNA"/>
</dbReference>
<keyword evidence="5 7" id="KW-1133">Transmembrane helix</keyword>
<dbReference type="PANTHER" id="PTHR42709">
    <property type="entry name" value="ALKALINE PHOSPHATASE LIKE PROTEIN"/>
    <property type="match status" value="1"/>
</dbReference>
<sequence>MEQIISWFWALAERSPLFYLSLFGLSALNAFLPPIPIEGLTILGGFMAAGGALQSLWIWLATALGMILGNSALFFCIQSNQEFLLRRKVISKHLNQEVLDKGKGMFDRYGVWAVFISKFVPWMTFGLTFYFGLSKIPLYRILPALALSNLLYFGGLTLLGRYAKEEWDILVEMVKPAYLWIGLAALAVAGILFKLWRAKRKRNKL</sequence>
<evidence type="ECO:0000256" key="4">
    <source>
        <dbReference type="ARBA" id="ARBA00022692"/>
    </source>
</evidence>
<evidence type="ECO:0000256" key="1">
    <source>
        <dbReference type="ARBA" id="ARBA00004651"/>
    </source>
</evidence>
<dbReference type="RefSeq" id="WP_132013628.1">
    <property type="nucleotide sequence ID" value="NZ_SLUN01000006.1"/>
</dbReference>
<feature type="domain" description="VTT" evidence="8">
    <location>
        <begin position="35"/>
        <end position="159"/>
    </location>
</feature>
<evidence type="ECO:0000256" key="2">
    <source>
        <dbReference type="ARBA" id="ARBA00010792"/>
    </source>
</evidence>
<keyword evidence="4 7" id="KW-0812">Transmembrane</keyword>
<keyword evidence="6 7" id="KW-0472">Membrane</keyword>
<reference evidence="9 10" key="1">
    <citation type="submission" date="2019-03" db="EMBL/GenBank/DDBJ databases">
        <title>Genomic Encyclopedia of Type Strains, Phase IV (KMG-IV): sequencing the most valuable type-strain genomes for metagenomic binning, comparative biology and taxonomic classification.</title>
        <authorList>
            <person name="Goeker M."/>
        </authorList>
    </citation>
    <scope>NUCLEOTIDE SEQUENCE [LARGE SCALE GENOMIC DNA]</scope>
    <source>
        <strain evidence="9 10">LX-B</strain>
    </source>
</reference>
<dbReference type="Pfam" id="PF09335">
    <property type="entry name" value="VTT_dom"/>
    <property type="match status" value="1"/>
</dbReference>
<evidence type="ECO:0000256" key="6">
    <source>
        <dbReference type="ARBA" id="ARBA00023136"/>
    </source>
</evidence>
<evidence type="ECO:0000313" key="9">
    <source>
        <dbReference type="EMBL" id="TCL72421.1"/>
    </source>
</evidence>
<evidence type="ECO:0000259" key="8">
    <source>
        <dbReference type="Pfam" id="PF09335"/>
    </source>
</evidence>
<organism evidence="9 10">
    <name type="scientific">Hydrogenispora ethanolica</name>
    <dbReference type="NCBI Taxonomy" id="1082276"/>
    <lineage>
        <taxon>Bacteria</taxon>
        <taxon>Bacillati</taxon>
        <taxon>Bacillota</taxon>
        <taxon>Hydrogenispora</taxon>
    </lineage>
</organism>
<dbReference type="InterPro" id="IPR051311">
    <property type="entry name" value="DedA_domain"/>
</dbReference>
<accession>A0A4R1S022</accession>
<evidence type="ECO:0000256" key="3">
    <source>
        <dbReference type="ARBA" id="ARBA00022475"/>
    </source>
</evidence>
<feature type="transmembrane region" description="Helical" evidence="7">
    <location>
        <begin position="138"/>
        <end position="157"/>
    </location>
</feature>
<name>A0A4R1S022_HYDET</name>